<feature type="transmembrane region" description="Helical" evidence="4">
    <location>
        <begin position="12"/>
        <end position="45"/>
    </location>
</feature>
<dbReference type="GO" id="GO:0005524">
    <property type="term" value="F:ATP binding"/>
    <property type="evidence" value="ECO:0007669"/>
    <property type="project" value="UniProtKB-UniRule"/>
</dbReference>
<dbReference type="PROSITE" id="PS50901">
    <property type="entry name" value="FTSK"/>
    <property type="match status" value="1"/>
</dbReference>
<keyword evidence="2 3" id="KW-0067">ATP-binding</keyword>
<dbReference type="SUPFAM" id="SSF52540">
    <property type="entry name" value="P-loop containing nucleoside triphosphate hydrolases"/>
    <property type="match status" value="1"/>
</dbReference>
<dbReference type="GO" id="GO:0003677">
    <property type="term" value="F:DNA binding"/>
    <property type="evidence" value="ECO:0007669"/>
    <property type="project" value="InterPro"/>
</dbReference>
<evidence type="ECO:0000256" key="1">
    <source>
        <dbReference type="ARBA" id="ARBA00022741"/>
    </source>
</evidence>
<dbReference type="Pfam" id="PF01580">
    <property type="entry name" value="FtsK_SpoIIIE"/>
    <property type="match status" value="1"/>
</dbReference>
<keyword evidence="1 3" id="KW-0547">Nucleotide-binding</keyword>
<dbReference type="OrthoDB" id="3217500at2"/>
<dbReference type="RefSeq" id="WP_134569311.1">
    <property type="nucleotide sequence ID" value="NZ_SOFP01000079.1"/>
</dbReference>
<evidence type="ECO:0000313" key="7">
    <source>
        <dbReference type="Proteomes" id="UP000298412"/>
    </source>
</evidence>
<protein>
    <submittedName>
        <fullName evidence="6">AAA family ATPase</fullName>
    </submittedName>
</protein>
<evidence type="ECO:0000259" key="5">
    <source>
        <dbReference type="PROSITE" id="PS50901"/>
    </source>
</evidence>
<gene>
    <name evidence="6" type="ORF">E3O19_16150</name>
</gene>
<keyword evidence="7" id="KW-1185">Reference proteome</keyword>
<name>A0A4R8WL88_9MICO</name>
<dbReference type="InterPro" id="IPR027417">
    <property type="entry name" value="P-loop_NTPase"/>
</dbReference>
<proteinExistence type="predicted"/>
<reference evidence="6 7" key="1">
    <citation type="submission" date="2019-03" db="EMBL/GenBank/DDBJ databases">
        <title>Genomics of glacier-inhabiting Cryobacterium strains.</title>
        <authorList>
            <person name="Liu Q."/>
            <person name="Xin Y.-H."/>
        </authorList>
    </citation>
    <scope>NUCLEOTIDE SEQUENCE [LARGE SCALE GENOMIC DNA]</scope>
    <source>
        <strain evidence="6 7">MDT1-3</strain>
    </source>
</reference>
<keyword evidence="4" id="KW-0812">Transmembrane</keyword>
<comment type="caution">
    <text evidence="6">The sequence shown here is derived from an EMBL/GenBank/DDBJ whole genome shotgun (WGS) entry which is preliminary data.</text>
</comment>
<organism evidence="6 7">
    <name type="scientific">Cryobacterium algoritolerans</name>
    <dbReference type="NCBI Taxonomy" id="1259184"/>
    <lineage>
        <taxon>Bacteria</taxon>
        <taxon>Bacillati</taxon>
        <taxon>Actinomycetota</taxon>
        <taxon>Actinomycetes</taxon>
        <taxon>Micrococcales</taxon>
        <taxon>Microbacteriaceae</taxon>
        <taxon>Cryobacterium</taxon>
    </lineage>
</organism>
<dbReference type="Proteomes" id="UP000298412">
    <property type="component" value="Unassembled WGS sequence"/>
</dbReference>
<evidence type="ECO:0000256" key="3">
    <source>
        <dbReference type="PROSITE-ProRule" id="PRU00289"/>
    </source>
</evidence>
<dbReference type="PANTHER" id="PTHR22683">
    <property type="entry name" value="SPORULATION PROTEIN RELATED"/>
    <property type="match status" value="1"/>
</dbReference>
<evidence type="ECO:0000256" key="4">
    <source>
        <dbReference type="SAM" id="Phobius"/>
    </source>
</evidence>
<keyword evidence="4" id="KW-0472">Membrane</keyword>
<dbReference type="InterPro" id="IPR003593">
    <property type="entry name" value="AAA+_ATPase"/>
</dbReference>
<dbReference type="InterPro" id="IPR002543">
    <property type="entry name" value="FtsK_dom"/>
</dbReference>
<dbReference type="EMBL" id="SOFP01000079">
    <property type="protein sequence ID" value="TFC09874.1"/>
    <property type="molecule type" value="Genomic_DNA"/>
</dbReference>
<sequence>MLELTNYQRAALVFSVTAVFYVVTPTWLQCLALAAGLVASGRIGYEILSRRARSRGSDETLWLEADARTLGIVETLQTPRLINHELYNAKLFIEEKPRGIAWRRSQLTTSMLGKFTAMIRARAVGGRYTVDGKQLTVPRLVSIARTSVGPVALFTAIPGATEHDYDFASDILEVSMRVGEIRVEQLPEDRARGVMRMTFVVNDPLREKIQDSFFSMHPASAPMLLPLARTEEGSVYSLPVHHTLIVGATGSGKGAVIQAAVKQLAPWQSRGYVQIFGADPKRAELRGFEGSSLFDRVAFDFDDAAEMVHGIVTDVLKPRQKKSGRTFELSKENPLVVLIIDELSSLTQDKNYVKSGLYEDLNVILSQGRSDGVYVLAATQTGHKEVLGSLRQHFANRIALRVESAVEVDMVLGAGSMALGAKPHLIAKANESNGYMTAGVAYVNSDESPNPLRIRFPYTSDLDIQRTLDEYPAVPWLRPGTL</sequence>
<evidence type="ECO:0000256" key="2">
    <source>
        <dbReference type="ARBA" id="ARBA00022840"/>
    </source>
</evidence>
<accession>A0A4R8WL88</accession>
<dbReference type="PANTHER" id="PTHR22683:SF41">
    <property type="entry name" value="DNA TRANSLOCASE FTSK"/>
    <property type="match status" value="1"/>
</dbReference>
<feature type="binding site" evidence="3">
    <location>
        <begin position="247"/>
        <end position="254"/>
    </location>
    <ligand>
        <name>ATP</name>
        <dbReference type="ChEBI" id="CHEBI:30616"/>
    </ligand>
</feature>
<keyword evidence="4" id="KW-1133">Transmembrane helix</keyword>
<dbReference type="Gene3D" id="3.40.50.300">
    <property type="entry name" value="P-loop containing nucleotide triphosphate hydrolases"/>
    <property type="match status" value="1"/>
</dbReference>
<dbReference type="SMART" id="SM00382">
    <property type="entry name" value="AAA"/>
    <property type="match status" value="1"/>
</dbReference>
<feature type="domain" description="FtsK" evidence="5">
    <location>
        <begin position="220"/>
        <end position="409"/>
    </location>
</feature>
<dbReference type="CDD" id="cd01127">
    <property type="entry name" value="TrwB_TraG_TraD_VirD4"/>
    <property type="match status" value="1"/>
</dbReference>
<dbReference type="AlphaFoldDB" id="A0A4R8WL88"/>
<evidence type="ECO:0000313" key="6">
    <source>
        <dbReference type="EMBL" id="TFC09874.1"/>
    </source>
</evidence>
<dbReference type="InterPro" id="IPR050206">
    <property type="entry name" value="FtsK/SpoIIIE/SftA"/>
</dbReference>